<dbReference type="AlphaFoldDB" id="A0A0C9YKS7"/>
<dbReference type="Proteomes" id="UP000054018">
    <property type="component" value="Unassembled WGS sequence"/>
</dbReference>
<sequence length="64" mass="7397">MKCCTDSNSGETWNVNSIRNYETLLTWQWQYYSPAATMSARATVPVYIELDMYRVSCQLGDCCK</sequence>
<keyword evidence="2" id="KW-1185">Reference proteome</keyword>
<protein>
    <submittedName>
        <fullName evidence="1">Uncharacterized protein</fullName>
    </submittedName>
</protein>
<gene>
    <name evidence="1" type="ORF">PISMIDRAFT_677217</name>
</gene>
<evidence type="ECO:0000313" key="2">
    <source>
        <dbReference type="Proteomes" id="UP000054018"/>
    </source>
</evidence>
<organism evidence="1 2">
    <name type="scientific">Pisolithus microcarpus 441</name>
    <dbReference type="NCBI Taxonomy" id="765257"/>
    <lineage>
        <taxon>Eukaryota</taxon>
        <taxon>Fungi</taxon>
        <taxon>Dikarya</taxon>
        <taxon>Basidiomycota</taxon>
        <taxon>Agaricomycotina</taxon>
        <taxon>Agaricomycetes</taxon>
        <taxon>Agaricomycetidae</taxon>
        <taxon>Boletales</taxon>
        <taxon>Sclerodermatineae</taxon>
        <taxon>Pisolithaceae</taxon>
        <taxon>Pisolithus</taxon>
    </lineage>
</organism>
<dbReference type="HOGENOM" id="CLU_2868546_0_0_1"/>
<proteinExistence type="predicted"/>
<name>A0A0C9YKS7_9AGAM</name>
<evidence type="ECO:0000313" key="1">
    <source>
        <dbReference type="EMBL" id="KIK25570.1"/>
    </source>
</evidence>
<dbReference type="EMBL" id="KN833707">
    <property type="protein sequence ID" value="KIK25570.1"/>
    <property type="molecule type" value="Genomic_DNA"/>
</dbReference>
<reference evidence="2" key="2">
    <citation type="submission" date="2015-01" db="EMBL/GenBank/DDBJ databases">
        <title>Evolutionary Origins and Diversification of the Mycorrhizal Mutualists.</title>
        <authorList>
            <consortium name="DOE Joint Genome Institute"/>
            <consortium name="Mycorrhizal Genomics Consortium"/>
            <person name="Kohler A."/>
            <person name="Kuo A."/>
            <person name="Nagy L.G."/>
            <person name="Floudas D."/>
            <person name="Copeland A."/>
            <person name="Barry K.W."/>
            <person name="Cichocki N."/>
            <person name="Veneault-Fourrey C."/>
            <person name="LaButti K."/>
            <person name="Lindquist E.A."/>
            <person name="Lipzen A."/>
            <person name="Lundell T."/>
            <person name="Morin E."/>
            <person name="Murat C."/>
            <person name="Riley R."/>
            <person name="Ohm R."/>
            <person name="Sun H."/>
            <person name="Tunlid A."/>
            <person name="Henrissat B."/>
            <person name="Grigoriev I.V."/>
            <person name="Hibbett D.S."/>
            <person name="Martin F."/>
        </authorList>
    </citation>
    <scope>NUCLEOTIDE SEQUENCE [LARGE SCALE GENOMIC DNA]</scope>
    <source>
        <strain evidence="2">441</strain>
    </source>
</reference>
<reference evidence="1 2" key="1">
    <citation type="submission" date="2014-04" db="EMBL/GenBank/DDBJ databases">
        <authorList>
            <consortium name="DOE Joint Genome Institute"/>
            <person name="Kuo A."/>
            <person name="Kohler A."/>
            <person name="Costa M.D."/>
            <person name="Nagy L.G."/>
            <person name="Floudas D."/>
            <person name="Copeland A."/>
            <person name="Barry K.W."/>
            <person name="Cichocki N."/>
            <person name="Veneault-Fourrey C."/>
            <person name="LaButti K."/>
            <person name="Lindquist E.A."/>
            <person name="Lipzen A."/>
            <person name="Lundell T."/>
            <person name="Morin E."/>
            <person name="Murat C."/>
            <person name="Sun H."/>
            <person name="Tunlid A."/>
            <person name="Henrissat B."/>
            <person name="Grigoriev I.V."/>
            <person name="Hibbett D.S."/>
            <person name="Martin F."/>
            <person name="Nordberg H.P."/>
            <person name="Cantor M.N."/>
            <person name="Hua S.X."/>
        </authorList>
    </citation>
    <scope>NUCLEOTIDE SEQUENCE [LARGE SCALE GENOMIC DNA]</scope>
    <source>
        <strain evidence="1 2">441</strain>
    </source>
</reference>
<accession>A0A0C9YKS7</accession>